<keyword evidence="2" id="KW-1185">Reference proteome</keyword>
<sequence>MYSFDKSKMTSYQKYIAVMYDGNFMKHYRKFKKYIKWKRFFILQKTNDRREGKYEEPALSKNL</sequence>
<proteinExistence type="predicted"/>
<dbReference type="Proteomes" id="UP000253908">
    <property type="component" value="Chromosome"/>
</dbReference>
<evidence type="ECO:0000313" key="2">
    <source>
        <dbReference type="Proteomes" id="UP000253908"/>
    </source>
</evidence>
<protein>
    <submittedName>
        <fullName evidence="1">Uncharacterized protein</fullName>
    </submittedName>
</protein>
<dbReference type="EMBL" id="CP024848">
    <property type="protein sequence ID" value="AXI08096.1"/>
    <property type="molecule type" value="Genomic_DNA"/>
</dbReference>
<dbReference type="KEGG" id="ocn:CUC15_03550"/>
<accession>A0A345PDL6</accession>
<reference evidence="2" key="1">
    <citation type="submission" date="2017-11" db="EMBL/GenBank/DDBJ databases">
        <authorList>
            <person name="Zhu W."/>
        </authorList>
    </citation>
    <scope>NUCLEOTIDE SEQUENCE [LARGE SCALE GENOMIC DNA]</scope>
    <source>
        <strain evidence="2">160</strain>
    </source>
</reference>
<dbReference type="AlphaFoldDB" id="A0A345PDL6"/>
<gene>
    <name evidence="1" type="ORF">CUC15_03550</name>
</gene>
<name>A0A345PDL6_9BACI</name>
<evidence type="ECO:0000313" key="1">
    <source>
        <dbReference type="EMBL" id="AXI08096.1"/>
    </source>
</evidence>
<organism evidence="1 2">
    <name type="scientific">Oceanobacillus zhaokaii</name>
    <dbReference type="NCBI Taxonomy" id="2052660"/>
    <lineage>
        <taxon>Bacteria</taxon>
        <taxon>Bacillati</taxon>
        <taxon>Bacillota</taxon>
        <taxon>Bacilli</taxon>
        <taxon>Bacillales</taxon>
        <taxon>Bacillaceae</taxon>
        <taxon>Oceanobacillus</taxon>
    </lineage>
</organism>